<evidence type="ECO:0000313" key="1">
    <source>
        <dbReference type="EMBL" id="KAJ2897158.1"/>
    </source>
</evidence>
<dbReference type="EMBL" id="JANBVB010000139">
    <property type="protein sequence ID" value="KAJ2897158.1"/>
    <property type="molecule type" value="Genomic_DNA"/>
</dbReference>
<name>A0ACC1M5P8_9FUNG</name>
<accession>A0ACC1M5P8</accession>
<reference evidence="1" key="1">
    <citation type="submission" date="2022-07" db="EMBL/GenBank/DDBJ databases">
        <title>Phylogenomic reconstructions and comparative analyses of Kickxellomycotina fungi.</title>
        <authorList>
            <person name="Reynolds N.K."/>
            <person name="Stajich J.E."/>
            <person name="Barry K."/>
            <person name="Grigoriev I.V."/>
            <person name="Crous P."/>
            <person name="Smith M.E."/>
        </authorList>
    </citation>
    <scope>NUCLEOTIDE SEQUENCE</scope>
    <source>
        <strain evidence="1">CBS 190363</strain>
    </source>
</reference>
<evidence type="ECO:0000313" key="2">
    <source>
        <dbReference type="Proteomes" id="UP001139981"/>
    </source>
</evidence>
<comment type="caution">
    <text evidence="1">The sequence shown here is derived from an EMBL/GenBank/DDBJ whole genome shotgun (WGS) entry which is preliminary data.</text>
</comment>
<keyword evidence="1" id="KW-0808">Transferase</keyword>
<organism evidence="1 2">
    <name type="scientific">Coemansia aciculifera</name>
    <dbReference type="NCBI Taxonomy" id="417176"/>
    <lineage>
        <taxon>Eukaryota</taxon>
        <taxon>Fungi</taxon>
        <taxon>Fungi incertae sedis</taxon>
        <taxon>Zoopagomycota</taxon>
        <taxon>Kickxellomycotina</taxon>
        <taxon>Kickxellomycetes</taxon>
        <taxon>Kickxellales</taxon>
        <taxon>Kickxellaceae</taxon>
        <taxon>Coemansia</taxon>
    </lineage>
</organism>
<keyword evidence="2" id="KW-1185">Reference proteome</keyword>
<proteinExistence type="predicted"/>
<dbReference type="EC" id="2.7.11.1" evidence="1"/>
<protein>
    <submittedName>
        <fullName evidence="1">Mitosis inhibitor protein kinase swe1</fullName>
        <ecNumber evidence="1">2.7.11.1</ecNumber>
    </submittedName>
</protein>
<dbReference type="Proteomes" id="UP001139981">
    <property type="component" value="Unassembled WGS sequence"/>
</dbReference>
<gene>
    <name evidence="1" type="primary">SWE1</name>
    <name evidence="1" type="ORF">IWW38_001807</name>
</gene>
<sequence length="1518" mass="164270">MWALTDDLRNLEKIREAIVNIACPQSSSSSLFTAPLSSRILKPTVASDYRYSHHLLDVSGVPPPPAEYDPDLSTICSIPSLLNSHLDADVMTPDDTAGIAAVEASPLLADAAAADTRVPVALNEYAYRDAPAERYDNGYYQQPQQVAPAAAAAAAVNPAAQQSSYYDAAGGVESAVASEYVAHNASADHRYAPVTPAAAAAGGASQSRISDLLHSSSDAYDPRYAGQQQQQQPSYYDRSHHHHQGASSSSLGKHAMAADIDDSFTKRQRVVQSSTTWPTTATGTGPYTGHAHAQQPQQQQQQYAATMTNADGYGYYQKHAAPVSSHGSSAYQYQQPQQQSSSSRDYHSHHHQAYHYSQQQQQQQHYQQPQQHAYHQRQQQPHPQQSAASASYYGAPQQQAPTGARYDYSNGADASYYQRHQMSSANASAGGSSASQHPYYHYSQGAAAHPQSAATPASAAGRASDPYYASRQQQQASGGNNSGAWGDYYQSAQAYGAWAVSVATDSDYQTLDDLGNRPTTFGISRLGSGSHVMAQYAGFENKWQHAPQFKILGDVTGLVNGITDGSTEGADAFLWEKTTMNRHYKAGTVRYLGTVRGKWPAFSFGARKAFVDQNRELIEGLLRAVGHGVKRFLELGVQEREEFVCGRMGYSAEDCREWLEYVEYNMAGGGVDRRGIQVVVDTLVKAGAMEAAAASDYTPRRPAAGARRNMMGRVELFPSRAEGARGNIAGRGDNPFLSQAGTRRDMVSRGNPFLIPPVVRGSVAGRRDPFLPQAEDIRDMADPFVTRPEGARRSIASRGDAFIGQAEGARRDMLEAFTSLDSARRNMGDPILPQGVRSITASSRRQTLPGQQLRPVQSFPDMPEQVRVPRRPAWEQPNDSDVDSPYDADSDVFATPKGDRLATPKGGRRSLSVDDSPSPSPFRPARAQQPRRLMFSPVDIVASSVTSPLFTPASAPVSGGPATMFTPAAATRLVRPDPAAFMSTGLQSRKTHVRARSNGAPVVAPETPCKVGSAYQSTPKAVLEGDPFRLGKHRASSPGSQRRTRKRPHVTTTQCEELRALLDSTTTPPSRPRHNTLVDDGAPRPPPGFRIPVDRRSSPASDSTAGGGDPDLDAEHGVRLHLAVGGVTDIACADYFAQNFAVRGCVGEGDFSTVYSVRSVADGRAYAIKRAKRAFGGRQDRVRRLREVELLWAVTPCEGVVRLFAAWEQRGFLYLQLDLSRFGSLKAWLDQWASSDDRLSEPVVWSVLAHAATGLAHVHARQIVHLDVKPANFLLSGPPDQITAKTPWLLLADFGHAVRLPPPDEAWVDEGDRAYLAAEVMKGVITPKADVFSLGMMMLEIVAEVVLPPNGDVWQDLRDGYFNDPALACLPYSKHLVDTIKLMLLPDYEHRPTIDEIIATAQKALLSPAISDRNDEDDDDDDDDFFRPARLLQPAVSSAPVTSSSAAGLAIAPMMLPRRPMLRSATASGAYQHHTLLLSDLVTRPASAGPGPARRTASAPGTAVAPSISPSTITTNPL</sequence>